<evidence type="ECO:0000256" key="15">
    <source>
        <dbReference type="ARBA" id="ARBA00064709"/>
    </source>
</evidence>
<dbReference type="NCBIfam" id="TIGR00369">
    <property type="entry name" value="unchar_dom_1"/>
    <property type="match status" value="1"/>
</dbReference>
<keyword evidence="10" id="KW-0496">Mitochondrion</keyword>
<dbReference type="PANTHER" id="PTHR21660">
    <property type="entry name" value="THIOESTERASE SUPERFAMILY MEMBER-RELATED"/>
    <property type="match status" value="1"/>
</dbReference>
<evidence type="ECO:0000256" key="17">
    <source>
        <dbReference type="ARBA" id="ARBA00081533"/>
    </source>
</evidence>
<dbReference type="FunFam" id="3.10.129.10:FF:000021">
    <property type="entry name" value="Acyl-coenzyme A thioesterase 13"/>
    <property type="match status" value="1"/>
</dbReference>
<comment type="catalytic activity">
    <reaction evidence="13">
        <text>a fatty acyl-CoA + H2O = a fatty acid + CoA + H(+)</text>
        <dbReference type="Rhea" id="RHEA:16781"/>
        <dbReference type="ChEBI" id="CHEBI:15377"/>
        <dbReference type="ChEBI" id="CHEBI:15378"/>
        <dbReference type="ChEBI" id="CHEBI:28868"/>
        <dbReference type="ChEBI" id="CHEBI:57287"/>
        <dbReference type="ChEBI" id="CHEBI:77636"/>
    </reaction>
    <physiologicalReaction direction="left-to-right" evidence="13">
        <dbReference type="Rhea" id="RHEA:16782"/>
    </physiologicalReaction>
</comment>
<dbReference type="CDD" id="cd03443">
    <property type="entry name" value="PaaI_thioesterase"/>
    <property type="match status" value="1"/>
</dbReference>
<evidence type="ECO:0000259" key="19">
    <source>
        <dbReference type="Pfam" id="PF03061"/>
    </source>
</evidence>
<keyword evidence="7" id="KW-0378">Hydrolase</keyword>
<sequence length="156" mass="16532">MDPDTVKRSLEGEYEGEGKAAFSSNLPDHFFDQFILQGLRIDAVEHGRVLCSLSVPPRLSSSSGGYIHGGVITSLADVVGAAVFYSAGILTSGVSLEISVSFVDVASIGDEIDIEGKLLRAGKSVGVTSVDFVNKKTRKTIAQARHTKYLAASSRL</sequence>
<dbReference type="InterPro" id="IPR003736">
    <property type="entry name" value="PAAI_dom"/>
</dbReference>
<keyword evidence="6" id="KW-0963">Cytoplasm</keyword>
<reference evidence="20" key="1">
    <citation type="submission" date="2022-08" db="EMBL/GenBank/DDBJ databases">
        <authorList>
            <person name="Marques A."/>
        </authorList>
    </citation>
    <scope>NUCLEOTIDE SEQUENCE</scope>
    <source>
        <strain evidence="20">RhyPub2mFocal</strain>
        <tissue evidence="20">Leaves</tissue>
    </source>
</reference>
<evidence type="ECO:0000256" key="7">
    <source>
        <dbReference type="ARBA" id="ARBA00022801"/>
    </source>
</evidence>
<evidence type="ECO:0000256" key="2">
    <source>
        <dbReference type="ARBA" id="ARBA00004173"/>
    </source>
</evidence>
<keyword evidence="11" id="KW-0206">Cytoskeleton</keyword>
<comment type="subcellular location">
    <subcellularLocation>
        <location evidence="3">Cytoplasm</location>
        <location evidence="3">Cytoskeleton</location>
        <location evidence="3">Spindle</location>
    </subcellularLocation>
    <subcellularLocation>
        <location evidence="4">Cytoplasm</location>
        <location evidence="4">Cytosol</location>
    </subcellularLocation>
    <subcellularLocation>
        <location evidence="2">Mitochondrion</location>
    </subcellularLocation>
    <subcellularLocation>
        <location evidence="1">Nucleus</location>
    </subcellularLocation>
</comment>
<evidence type="ECO:0000256" key="16">
    <source>
        <dbReference type="ARBA" id="ARBA00067273"/>
    </source>
</evidence>
<proteinExistence type="inferred from homology"/>
<evidence type="ECO:0000256" key="4">
    <source>
        <dbReference type="ARBA" id="ARBA00004514"/>
    </source>
</evidence>
<dbReference type="GO" id="GO:0005829">
    <property type="term" value="C:cytosol"/>
    <property type="evidence" value="ECO:0007669"/>
    <property type="project" value="UniProtKB-SubCell"/>
</dbReference>
<protein>
    <recommendedName>
        <fullName evidence="16">Acyl-coenzyme A thioesterase 13</fullName>
    </recommendedName>
    <alternativeName>
        <fullName evidence="17">Hotdog-fold thioesterase superfamily member 2</fullName>
    </alternativeName>
    <alternativeName>
        <fullName evidence="18">Thioesterase superfamily member 2</fullName>
    </alternativeName>
</protein>
<accession>A0AAV8HHJ3</accession>
<comment type="subunit">
    <text evidence="15">Homotetramer. Interacts with PCTP.</text>
</comment>
<dbReference type="GO" id="GO:0047617">
    <property type="term" value="F:fatty acyl-CoA hydrolase activity"/>
    <property type="evidence" value="ECO:0007669"/>
    <property type="project" value="InterPro"/>
</dbReference>
<comment type="similarity">
    <text evidence="5">Belongs to the thioesterase PaaI family.</text>
</comment>
<keyword evidence="12" id="KW-0539">Nucleus</keyword>
<keyword evidence="21" id="KW-1185">Reference proteome</keyword>
<dbReference type="GO" id="GO:0005739">
    <property type="term" value="C:mitochondrion"/>
    <property type="evidence" value="ECO:0007669"/>
    <property type="project" value="UniProtKB-SubCell"/>
</dbReference>
<organism evidence="20 21">
    <name type="scientific">Rhynchospora pubera</name>
    <dbReference type="NCBI Taxonomy" id="906938"/>
    <lineage>
        <taxon>Eukaryota</taxon>
        <taxon>Viridiplantae</taxon>
        <taxon>Streptophyta</taxon>
        <taxon>Embryophyta</taxon>
        <taxon>Tracheophyta</taxon>
        <taxon>Spermatophyta</taxon>
        <taxon>Magnoliopsida</taxon>
        <taxon>Liliopsida</taxon>
        <taxon>Poales</taxon>
        <taxon>Cyperaceae</taxon>
        <taxon>Cyperoideae</taxon>
        <taxon>Rhynchosporeae</taxon>
        <taxon>Rhynchospora</taxon>
    </lineage>
</organism>
<evidence type="ECO:0000256" key="11">
    <source>
        <dbReference type="ARBA" id="ARBA00023212"/>
    </source>
</evidence>
<dbReference type="Gene3D" id="3.10.129.10">
    <property type="entry name" value="Hotdog Thioesterase"/>
    <property type="match status" value="1"/>
</dbReference>
<dbReference type="GO" id="GO:0005634">
    <property type="term" value="C:nucleus"/>
    <property type="evidence" value="ECO:0007669"/>
    <property type="project" value="UniProtKB-SubCell"/>
</dbReference>
<evidence type="ECO:0000313" key="20">
    <source>
        <dbReference type="EMBL" id="KAJ4814173.1"/>
    </source>
</evidence>
<evidence type="ECO:0000256" key="3">
    <source>
        <dbReference type="ARBA" id="ARBA00004186"/>
    </source>
</evidence>
<keyword evidence="9" id="KW-0443">Lipid metabolism</keyword>
<evidence type="ECO:0000256" key="18">
    <source>
        <dbReference type="ARBA" id="ARBA00083956"/>
    </source>
</evidence>
<evidence type="ECO:0000313" key="21">
    <source>
        <dbReference type="Proteomes" id="UP001140206"/>
    </source>
</evidence>
<feature type="domain" description="Thioesterase" evidence="19">
    <location>
        <begin position="64"/>
        <end position="139"/>
    </location>
</feature>
<dbReference type="AlphaFoldDB" id="A0AAV8HHJ3"/>
<dbReference type="SUPFAM" id="SSF54637">
    <property type="entry name" value="Thioesterase/thiol ester dehydrase-isomerase"/>
    <property type="match status" value="1"/>
</dbReference>
<dbReference type="InterPro" id="IPR039298">
    <property type="entry name" value="ACOT13"/>
</dbReference>
<evidence type="ECO:0000256" key="8">
    <source>
        <dbReference type="ARBA" id="ARBA00022990"/>
    </source>
</evidence>
<evidence type="ECO:0000256" key="14">
    <source>
        <dbReference type="ARBA" id="ARBA00058205"/>
    </source>
</evidence>
<evidence type="ECO:0000256" key="9">
    <source>
        <dbReference type="ARBA" id="ARBA00023098"/>
    </source>
</evidence>
<evidence type="ECO:0000256" key="6">
    <source>
        <dbReference type="ARBA" id="ARBA00022490"/>
    </source>
</evidence>
<evidence type="ECO:0000256" key="13">
    <source>
        <dbReference type="ARBA" id="ARBA00052976"/>
    </source>
</evidence>
<dbReference type="InterPro" id="IPR006683">
    <property type="entry name" value="Thioestr_dom"/>
</dbReference>
<evidence type="ECO:0000256" key="1">
    <source>
        <dbReference type="ARBA" id="ARBA00004123"/>
    </source>
</evidence>
<evidence type="ECO:0000256" key="12">
    <source>
        <dbReference type="ARBA" id="ARBA00023242"/>
    </source>
</evidence>
<dbReference type="InterPro" id="IPR029069">
    <property type="entry name" value="HotDog_dom_sf"/>
</dbReference>
<evidence type="ECO:0000256" key="10">
    <source>
        <dbReference type="ARBA" id="ARBA00023128"/>
    </source>
</evidence>
<dbReference type="Proteomes" id="UP001140206">
    <property type="component" value="Chromosome 1"/>
</dbReference>
<comment type="function">
    <text evidence="14">Catalyzes the hydrolysis of acyl-CoAs into free fatty acids and coenzyme A (CoASH), regulating their respective intracellular levels. Has acyl-CoA thioesterase activity towards medium (C12) and long-chain (C18) fatty acyl-CoA substrates. Can also hydrolyze 3-hydroxyphenylacetyl-CoA and 3,4-dihydroxyphenylacetyl-CoA (in vitro). May play a role in controlling adaptive thermogenesis.</text>
</comment>
<dbReference type="Pfam" id="PF03061">
    <property type="entry name" value="4HBT"/>
    <property type="match status" value="1"/>
</dbReference>
<name>A0AAV8HHJ3_9POAL</name>
<dbReference type="GO" id="GO:0006629">
    <property type="term" value="P:lipid metabolic process"/>
    <property type="evidence" value="ECO:0007669"/>
    <property type="project" value="UniProtKB-KW"/>
</dbReference>
<dbReference type="EMBL" id="JAMFTS010000001">
    <property type="protein sequence ID" value="KAJ4814173.1"/>
    <property type="molecule type" value="Genomic_DNA"/>
</dbReference>
<gene>
    <name evidence="20" type="ORF">LUZ62_026739</name>
</gene>
<dbReference type="PANTHER" id="PTHR21660:SF37">
    <property type="entry name" value="OS04G0436100 PROTEIN"/>
    <property type="match status" value="1"/>
</dbReference>
<keyword evidence="8" id="KW-0007">Acetylation</keyword>
<comment type="caution">
    <text evidence="20">The sequence shown here is derived from an EMBL/GenBank/DDBJ whole genome shotgun (WGS) entry which is preliminary data.</text>
</comment>
<dbReference type="GO" id="GO:0005819">
    <property type="term" value="C:spindle"/>
    <property type="evidence" value="ECO:0007669"/>
    <property type="project" value="UniProtKB-SubCell"/>
</dbReference>
<evidence type="ECO:0000256" key="5">
    <source>
        <dbReference type="ARBA" id="ARBA00008324"/>
    </source>
</evidence>